<evidence type="ECO:0000256" key="8">
    <source>
        <dbReference type="ARBA" id="ARBA00022989"/>
    </source>
</evidence>
<dbReference type="SUPFAM" id="SSF74653">
    <property type="entry name" value="TolA/TonB C-terminal domain"/>
    <property type="match status" value="1"/>
</dbReference>
<dbReference type="Gene3D" id="3.30.1150.10">
    <property type="match status" value="1"/>
</dbReference>
<dbReference type="NCBIfam" id="TIGR01352">
    <property type="entry name" value="tonB_Cterm"/>
    <property type="match status" value="1"/>
</dbReference>
<evidence type="ECO:0000256" key="3">
    <source>
        <dbReference type="ARBA" id="ARBA00022448"/>
    </source>
</evidence>
<keyword evidence="7" id="KW-0653">Protein transport</keyword>
<comment type="similarity">
    <text evidence="2">Belongs to the TonB family.</text>
</comment>
<dbReference type="Pfam" id="PF03544">
    <property type="entry name" value="TonB_C"/>
    <property type="match status" value="1"/>
</dbReference>
<feature type="compositionally biased region" description="Pro residues" evidence="10">
    <location>
        <begin position="140"/>
        <end position="149"/>
    </location>
</feature>
<evidence type="ECO:0000256" key="9">
    <source>
        <dbReference type="ARBA" id="ARBA00023136"/>
    </source>
</evidence>
<feature type="domain" description="TonB C-terminal" evidence="12">
    <location>
        <begin position="173"/>
        <end position="264"/>
    </location>
</feature>
<sequence length="264" mass="28387">MILSPSSDSPALPEEDTPARNDTVGRRFASDSRTLRYADQPDSLTTRLVGLGGTSAIGLAILAGLFLTWQTYRATPPPATLTAFDVARPAAPPEPVREVPPGPEQVKKDKPVPKPRVPEIEAPKIVVPTTNVVSAAPPAKLVPPDPGPPVKDTTAPASKPAPPAPQVSSGKPTWQGLVLGALDKVKRYPRDAHFARQQGVPYIRFVMDRQGKVLSVRLERSSGFRSLDNEALALPKRAQPLPKPPEYVKGEAIELVVPVEFFMT</sequence>
<feature type="transmembrane region" description="Helical" evidence="11">
    <location>
        <begin position="48"/>
        <end position="69"/>
    </location>
</feature>
<feature type="region of interest" description="Disordered" evidence="10">
    <location>
        <begin position="136"/>
        <end position="172"/>
    </location>
</feature>
<dbReference type="PANTHER" id="PTHR33446:SF2">
    <property type="entry name" value="PROTEIN TONB"/>
    <property type="match status" value="1"/>
</dbReference>
<dbReference type="GO" id="GO:0031992">
    <property type="term" value="F:energy transducer activity"/>
    <property type="evidence" value="ECO:0007669"/>
    <property type="project" value="TreeGrafter"/>
</dbReference>
<evidence type="ECO:0000256" key="7">
    <source>
        <dbReference type="ARBA" id="ARBA00022927"/>
    </source>
</evidence>
<protein>
    <submittedName>
        <fullName evidence="13">Energy transducer TonB</fullName>
    </submittedName>
</protein>
<keyword evidence="6 11" id="KW-0812">Transmembrane</keyword>
<dbReference type="GO" id="GO:0015031">
    <property type="term" value="P:protein transport"/>
    <property type="evidence" value="ECO:0007669"/>
    <property type="project" value="UniProtKB-KW"/>
</dbReference>
<dbReference type="GO" id="GO:0098797">
    <property type="term" value="C:plasma membrane protein complex"/>
    <property type="evidence" value="ECO:0007669"/>
    <property type="project" value="TreeGrafter"/>
</dbReference>
<comment type="subcellular location">
    <subcellularLocation>
        <location evidence="1">Cell inner membrane</location>
        <topology evidence="1">Single-pass membrane protein</topology>
        <orientation evidence="1">Periplasmic side</orientation>
    </subcellularLocation>
</comment>
<evidence type="ECO:0000256" key="6">
    <source>
        <dbReference type="ARBA" id="ARBA00022692"/>
    </source>
</evidence>
<accession>A0A2W5NRZ8</accession>
<evidence type="ECO:0000256" key="2">
    <source>
        <dbReference type="ARBA" id="ARBA00006555"/>
    </source>
</evidence>
<evidence type="ECO:0000256" key="5">
    <source>
        <dbReference type="ARBA" id="ARBA00022519"/>
    </source>
</evidence>
<keyword evidence="3" id="KW-0813">Transport</keyword>
<organism evidence="13 14">
    <name type="scientific">Novosphingobium pentaromativorans</name>
    <dbReference type="NCBI Taxonomy" id="205844"/>
    <lineage>
        <taxon>Bacteria</taxon>
        <taxon>Pseudomonadati</taxon>
        <taxon>Pseudomonadota</taxon>
        <taxon>Alphaproteobacteria</taxon>
        <taxon>Sphingomonadales</taxon>
        <taxon>Sphingomonadaceae</taxon>
        <taxon>Novosphingobium</taxon>
    </lineage>
</organism>
<evidence type="ECO:0000256" key="11">
    <source>
        <dbReference type="SAM" id="Phobius"/>
    </source>
</evidence>
<dbReference type="PANTHER" id="PTHR33446">
    <property type="entry name" value="PROTEIN TONB-RELATED"/>
    <property type="match status" value="1"/>
</dbReference>
<feature type="compositionally biased region" description="Basic and acidic residues" evidence="10">
    <location>
        <begin position="17"/>
        <end position="28"/>
    </location>
</feature>
<keyword evidence="4" id="KW-1003">Cell membrane</keyword>
<gene>
    <name evidence="13" type="ORF">DI555_16485</name>
</gene>
<feature type="compositionally biased region" description="Pro residues" evidence="10">
    <location>
        <begin position="91"/>
        <end position="103"/>
    </location>
</feature>
<evidence type="ECO:0000256" key="1">
    <source>
        <dbReference type="ARBA" id="ARBA00004383"/>
    </source>
</evidence>
<evidence type="ECO:0000256" key="4">
    <source>
        <dbReference type="ARBA" id="ARBA00022475"/>
    </source>
</evidence>
<dbReference type="InterPro" id="IPR051045">
    <property type="entry name" value="TonB-dependent_transducer"/>
</dbReference>
<evidence type="ECO:0000313" key="13">
    <source>
        <dbReference type="EMBL" id="PZQ53455.1"/>
    </source>
</evidence>
<dbReference type="EMBL" id="QFPX01000015">
    <property type="protein sequence ID" value="PZQ53455.1"/>
    <property type="molecule type" value="Genomic_DNA"/>
</dbReference>
<comment type="caution">
    <text evidence="13">The sequence shown here is derived from an EMBL/GenBank/DDBJ whole genome shotgun (WGS) entry which is preliminary data.</text>
</comment>
<name>A0A2W5NRZ8_9SPHN</name>
<feature type="region of interest" description="Disordered" evidence="10">
    <location>
        <begin position="1"/>
        <end position="28"/>
    </location>
</feature>
<dbReference type="InterPro" id="IPR037682">
    <property type="entry name" value="TonB_C"/>
</dbReference>
<feature type="compositionally biased region" description="Basic and acidic residues" evidence="10">
    <location>
        <begin position="105"/>
        <end position="116"/>
    </location>
</feature>
<dbReference type="PROSITE" id="PS52015">
    <property type="entry name" value="TONB_CTD"/>
    <property type="match status" value="1"/>
</dbReference>
<dbReference type="InterPro" id="IPR006260">
    <property type="entry name" value="TonB/TolA_C"/>
</dbReference>
<evidence type="ECO:0000256" key="10">
    <source>
        <dbReference type="SAM" id="MobiDB-lite"/>
    </source>
</evidence>
<feature type="region of interest" description="Disordered" evidence="10">
    <location>
        <begin position="91"/>
        <end position="116"/>
    </location>
</feature>
<evidence type="ECO:0000313" key="14">
    <source>
        <dbReference type="Proteomes" id="UP000249082"/>
    </source>
</evidence>
<keyword evidence="8 11" id="KW-1133">Transmembrane helix</keyword>
<evidence type="ECO:0000259" key="12">
    <source>
        <dbReference type="PROSITE" id="PS52015"/>
    </source>
</evidence>
<proteinExistence type="inferred from homology"/>
<keyword evidence="9 11" id="KW-0472">Membrane</keyword>
<keyword evidence="5" id="KW-0997">Cell inner membrane</keyword>
<dbReference type="GO" id="GO:0055085">
    <property type="term" value="P:transmembrane transport"/>
    <property type="evidence" value="ECO:0007669"/>
    <property type="project" value="InterPro"/>
</dbReference>
<dbReference type="Proteomes" id="UP000249082">
    <property type="component" value="Unassembled WGS sequence"/>
</dbReference>
<dbReference type="AlphaFoldDB" id="A0A2W5NRZ8"/>
<reference evidence="13 14" key="1">
    <citation type="submission" date="2017-08" db="EMBL/GenBank/DDBJ databases">
        <title>Infants hospitalized years apart are colonized by the same room-sourced microbial strains.</title>
        <authorList>
            <person name="Brooks B."/>
            <person name="Olm M.R."/>
            <person name="Firek B.A."/>
            <person name="Baker R."/>
            <person name="Thomas B.C."/>
            <person name="Morowitz M.J."/>
            <person name="Banfield J.F."/>
        </authorList>
    </citation>
    <scope>NUCLEOTIDE SEQUENCE [LARGE SCALE GENOMIC DNA]</scope>
    <source>
        <strain evidence="13">S2_005_002_R2_33</strain>
    </source>
</reference>